<evidence type="ECO:0000256" key="3">
    <source>
        <dbReference type="PIRSR" id="PIRSR000894-1"/>
    </source>
</evidence>
<evidence type="ECO:0000256" key="4">
    <source>
        <dbReference type="PIRSR" id="PIRSR000894-2"/>
    </source>
</evidence>
<dbReference type="CDD" id="cd07061">
    <property type="entry name" value="HP_HAP_like"/>
    <property type="match status" value="1"/>
</dbReference>
<keyword evidence="4" id="KW-1015">Disulfide bond</keyword>
<accession>A0A6A5TM48</accession>
<organism evidence="5 6">
    <name type="scientific">Byssothecium circinans</name>
    <dbReference type="NCBI Taxonomy" id="147558"/>
    <lineage>
        <taxon>Eukaryota</taxon>
        <taxon>Fungi</taxon>
        <taxon>Dikarya</taxon>
        <taxon>Ascomycota</taxon>
        <taxon>Pezizomycotina</taxon>
        <taxon>Dothideomycetes</taxon>
        <taxon>Pleosporomycetidae</taxon>
        <taxon>Pleosporales</taxon>
        <taxon>Massarineae</taxon>
        <taxon>Massarinaceae</taxon>
        <taxon>Byssothecium</taxon>
    </lineage>
</organism>
<sequence>MKLPTAAIPIILTFQNAASAFSLFHPHKAQQPISATDPIIPSIDYITHHLGQLSAYTDLAPSYFNVSHTGLPASCRISQVHLLQRHAERFPHPGDPQDGRNIEAFTEKVYDAVKEGEKFKGELGFLNEWRNMLGGEYLTGIGAMSEITTGLAYRGDEERKPLLRGTSQSRIHNSLMNWAVGFFGPSWRDDARFEGNWTDAFRTVVIREGGAGRAWNNTLAAHHCCTNSERAGVGDIGDDHMWKYASQYLTQATEHLSKHMPKDFDLNIKDVYAMQLLCGYEMQYVGVSDFCSLFTRTEWQGFEQSLDIRFFYNHAFGNPTARAQGVGYVEELLARLKGEYITESDSSVNSSVTQDEENFPLGMKFYADFTHDKMVLGALTALSLDFMREVPDLQTFPPEEGRLFKISKLVPFAARLVTEVIECGERNPEPVKHERIHRYISAYRLEEKSDKHRFVRIRLNGAVVPLSSIRGGKCGGRMDEICRLDRFFESQEQVKEQAKYQEACFGEYEGPKEGQDVDGTVPKI</sequence>
<keyword evidence="2" id="KW-0325">Glycoprotein</keyword>
<feature type="active site" description="Nucleophile" evidence="3">
    <location>
        <position position="86"/>
    </location>
</feature>
<dbReference type="PANTHER" id="PTHR20963">
    <property type="entry name" value="MULTIPLE INOSITOL POLYPHOSPHATE PHOSPHATASE-RELATED"/>
    <property type="match status" value="1"/>
</dbReference>
<keyword evidence="1" id="KW-0378">Hydrolase</keyword>
<dbReference type="InterPro" id="IPR000560">
    <property type="entry name" value="His_Pase_clade-2"/>
</dbReference>
<feature type="disulfide bond" evidence="4">
    <location>
        <begin position="75"/>
        <end position="423"/>
    </location>
</feature>
<dbReference type="Gene3D" id="3.40.50.1240">
    <property type="entry name" value="Phosphoglycerate mutase-like"/>
    <property type="match status" value="1"/>
</dbReference>
<keyword evidence="6" id="KW-1185">Reference proteome</keyword>
<protein>
    <submittedName>
        <fullName evidence="5">3-phytase</fullName>
    </submittedName>
</protein>
<dbReference type="AlphaFoldDB" id="A0A6A5TM48"/>
<dbReference type="Pfam" id="PF00328">
    <property type="entry name" value="His_Phos_2"/>
    <property type="match status" value="1"/>
</dbReference>
<dbReference type="Proteomes" id="UP000800035">
    <property type="component" value="Unassembled WGS sequence"/>
</dbReference>
<evidence type="ECO:0000313" key="6">
    <source>
        <dbReference type="Proteomes" id="UP000800035"/>
    </source>
</evidence>
<name>A0A6A5TM48_9PLEO</name>
<evidence type="ECO:0000256" key="1">
    <source>
        <dbReference type="ARBA" id="ARBA00022801"/>
    </source>
</evidence>
<dbReference type="OrthoDB" id="6509975at2759"/>
<gene>
    <name evidence="5" type="ORF">CC80DRAFT_552044</name>
</gene>
<feature type="disulfide bond" evidence="4">
    <location>
        <begin position="474"/>
        <end position="482"/>
    </location>
</feature>
<reference evidence="5" key="1">
    <citation type="journal article" date="2020" name="Stud. Mycol.">
        <title>101 Dothideomycetes genomes: a test case for predicting lifestyles and emergence of pathogens.</title>
        <authorList>
            <person name="Haridas S."/>
            <person name="Albert R."/>
            <person name="Binder M."/>
            <person name="Bloem J."/>
            <person name="Labutti K."/>
            <person name="Salamov A."/>
            <person name="Andreopoulos B."/>
            <person name="Baker S."/>
            <person name="Barry K."/>
            <person name="Bills G."/>
            <person name="Bluhm B."/>
            <person name="Cannon C."/>
            <person name="Castanera R."/>
            <person name="Culley D."/>
            <person name="Daum C."/>
            <person name="Ezra D."/>
            <person name="Gonzalez J."/>
            <person name="Henrissat B."/>
            <person name="Kuo A."/>
            <person name="Liang C."/>
            <person name="Lipzen A."/>
            <person name="Lutzoni F."/>
            <person name="Magnuson J."/>
            <person name="Mondo S."/>
            <person name="Nolan M."/>
            <person name="Ohm R."/>
            <person name="Pangilinan J."/>
            <person name="Park H.-J."/>
            <person name="Ramirez L."/>
            <person name="Alfaro M."/>
            <person name="Sun H."/>
            <person name="Tritt A."/>
            <person name="Yoshinaga Y."/>
            <person name="Zwiers L.-H."/>
            <person name="Turgeon B."/>
            <person name="Goodwin S."/>
            <person name="Spatafora J."/>
            <person name="Crous P."/>
            <person name="Grigoriev I."/>
        </authorList>
    </citation>
    <scope>NUCLEOTIDE SEQUENCE</scope>
    <source>
        <strain evidence="5">CBS 675.92</strain>
    </source>
</reference>
<evidence type="ECO:0000313" key="5">
    <source>
        <dbReference type="EMBL" id="KAF1952782.1"/>
    </source>
</evidence>
<evidence type="ECO:0000256" key="2">
    <source>
        <dbReference type="ARBA" id="ARBA00023180"/>
    </source>
</evidence>
<dbReference type="GO" id="GO:0003993">
    <property type="term" value="F:acid phosphatase activity"/>
    <property type="evidence" value="ECO:0007669"/>
    <property type="project" value="TreeGrafter"/>
</dbReference>
<proteinExistence type="predicted"/>
<feature type="disulfide bond" evidence="4">
    <location>
        <begin position="278"/>
        <end position="291"/>
    </location>
</feature>
<dbReference type="EMBL" id="ML977008">
    <property type="protein sequence ID" value="KAF1952782.1"/>
    <property type="molecule type" value="Genomic_DNA"/>
</dbReference>
<feature type="active site" description="Proton donor" evidence="3">
    <location>
        <position position="372"/>
    </location>
</feature>
<dbReference type="InterPro" id="IPR029033">
    <property type="entry name" value="His_PPase_superfam"/>
</dbReference>
<dbReference type="PANTHER" id="PTHR20963:SF43">
    <property type="entry name" value="PUTATIVE (AFU_ORTHOLOGUE AFUA_7G01240)-RELATED"/>
    <property type="match status" value="1"/>
</dbReference>
<dbReference type="PIRSF" id="PIRSF000894">
    <property type="entry name" value="Acid_phosphatase"/>
    <property type="match status" value="1"/>
</dbReference>
<dbReference type="SUPFAM" id="SSF53254">
    <property type="entry name" value="Phosphoglycerate mutase-like"/>
    <property type="match status" value="1"/>
</dbReference>
<dbReference type="InterPro" id="IPR016274">
    <property type="entry name" value="Histidine_acid_Pase_euk"/>
</dbReference>